<proteinExistence type="predicted"/>
<evidence type="ECO:0000256" key="1">
    <source>
        <dbReference type="SAM" id="MobiDB-lite"/>
    </source>
</evidence>
<feature type="region of interest" description="Disordered" evidence="1">
    <location>
        <begin position="1"/>
        <end position="78"/>
    </location>
</feature>
<sequence length="126" mass="13216">MHRGGARVGAVSPEEAQDGGKRELGGGGGPGAGGRREWADKVVPGEGERGKERGESRATLGARLHPSGKRPVSRLFKGPANPIRLRDRRGLIAADTGICGEHITGHQKEPAADWWRQRVGGRGAGS</sequence>
<feature type="compositionally biased region" description="Basic and acidic residues" evidence="1">
    <location>
        <begin position="46"/>
        <end position="56"/>
    </location>
</feature>
<keyword evidence="3" id="KW-1185">Reference proteome</keyword>
<dbReference type="Proteomes" id="UP001497482">
    <property type="component" value="Chromosome 2"/>
</dbReference>
<reference evidence="2 3" key="1">
    <citation type="submission" date="2024-04" db="EMBL/GenBank/DDBJ databases">
        <authorList>
            <person name="Waldvogel A.-M."/>
            <person name="Schoenle A."/>
        </authorList>
    </citation>
    <scope>NUCLEOTIDE SEQUENCE [LARGE SCALE GENOMIC DNA]</scope>
</reference>
<gene>
    <name evidence="2" type="ORF">KC01_LOCUS21423</name>
</gene>
<organism evidence="2 3">
    <name type="scientific">Knipowitschia caucasica</name>
    <name type="common">Caucasian dwarf goby</name>
    <name type="synonym">Pomatoschistus caucasicus</name>
    <dbReference type="NCBI Taxonomy" id="637954"/>
    <lineage>
        <taxon>Eukaryota</taxon>
        <taxon>Metazoa</taxon>
        <taxon>Chordata</taxon>
        <taxon>Craniata</taxon>
        <taxon>Vertebrata</taxon>
        <taxon>Euteleostomi</taxon>
        <taxon>Actinopterygii</taxon>
        <taxon>Neopterygii</taxon>
        <taxon>Teleostei</taxon>
        <taxon>Neoteleostei</taxon>
        <taxon>Acanthomorphata</taxon>
        <taxon>Gobiaria</taxon>
        <taxon>Gobiiformes</taxon>
        <taxon>Gobioidei</taxon>
        <taxon>Gobiidae</taxon>
        <taxon>Gobiinae</taxon>
        <taxon>Knipowitschia</taxon>
    </lineage>
</organism>
<evidence type="ECO:0000313" key="2">
    <source>
        <dbReference type="EMBL" id="CAL1592131.1"/>
    </source>
</evidence>
<accession>A0AAV2KT04</accession>
<name>A0AAV2KT04_KNICA</name>
<dbReference type="AlphaFoldDB" id="A0AAV2KT04"/>
<evidence type="ECO:0000313" key="3">
    <source>
        <dbReference type="Proteomes" id="UP001497482"/>
    </source>
</evidence>
<dbReference type="EMBL" id="OZ035824">
    <property type="protein sequence ID" value="CAL1592131.1"/>
    <property type="molecule type" value="Genomic_DNA"/>
</dbReference>
<protein>
    <submittedName>
        <fullName evidence="2">Uncharacterized protein</fullName>
    </submittedName>
</protein>